<dbReference type="RefSeq" id="WP_189259919.1">
    <property type="nucleotide sequence ID" value="NZ_BMRE01000098.1"/>
</dbReference>
<evidence type="ECO:0000313" key="2">
    <source>
        <dbReference type="EMBL" id="GGU85878.1"/>
    </source>
</evidence>
<gene>
    <name evidence="2" type="ORF">GCM10010178_89980</name>
</gene>
<keyword evidence="1" id="KW-1133">Transmembrane helix</keyword>
<accession>A0ABQ2VGS2</accession>
<dbReference type="EMBL" id="BMRE01000098">
    <property type="protein sequence ID" value="GGU85878.1"/>
    <property type="molecule type" value="Genomic_DNA"/>
</dbReference>
<keyword evidence="1" id="KW-0472">Membrane</keyword>
<dbReference type="Proteomes" id="UP000649573">
    <property type="component" value="Unassembled WGS sequence"/>
</dbReference>
<keyword evidence="1" id="KW-0812">Transmembrane</keyword>
<keyword evidence="3" id="KW-1185">Reference proteome</keyword>
<reference evidence="3" key="1">
    <citation type="journal article" date="2019" name="Int. J. Syst. Evol. Microbiol.">
        <title>The Global Catalogue of Microorganisms (GCM) 10K type strain sequencing project: providing services to taxonomists for standard genome sequencing and annotation.</title>
        <authorList>
            <consortium name="The Broad Institute Genomics Platform"/>
            <consortium name="The Broad Institute Genome Sequencing Center for Infectious Disease"/>
            <person name="Wu L."/>
            <person name="Ma J."/>
        </authorList>
    </citation>
    <scope>NUCLEOTIDE SEQUENCE [LARGE SCALE GENOMIC DNA]</scope>
    <source>
        <strain evidence="3">JCM 3296</strain>
    </source>
</reference>
<comment type="caution">
    <text evidence="2">The sequence shown here is derived from an EMBL/GenBank/DDBJ whole genome shotgun (WGS) entry which is preliminary data.</text>
</comment>
<protein>
    <submittedName>
        <fullName evidence="2">Uncharacterized protein</fullName>
    </submittedName>
</protein>
<sequence length="269" mass="29807">MTTMLPPARDLPPGRQAEIRAAVEKTVTRRRRAMRLATVATALAAAAAVVVVLLPKQPTSGYWATRPVLTGLTPEQVEDIEEGCWKAARAKERPTLHLYRKDDAGAVALLYTTKEALDCDLSTPGQYYSGWQDRGKNFDTRWLTGHFSIDMAGQRAGDPVRNIPGFSQIGGRVDSQVKRMTYTLDGTTVEADIANGAFLARILRPTDWHWPQEIDRTASVKAYDAEGNLIGDSLDIEGKCFVDWEGNIIHGGWDPNKKPEDCLTAEPWR</sequence>
<organism evidence="2 3">
    <name type="scientific">Lentzea flava</name>
    <dbReference type="NCBI Taxonomy" id="103732"/>
    <lineage>
        <taxon>Bacteria</taxon>
        <taxon>Bacillati</taxon>
        <taxon>Actinomycetota</taxon>
        <taxon>Actinomycetes</taxon>
        <taxon>Pseudonocardiales</taxon>
        <taxon>Pseudonocardiaceae</taxon>
        <taxon>Lentzea</taxon>
    </lineage>
</organism>
<proteinExistence type="predicted"/>
<evidence type="ECO:0000256" key="1">
    <source>
        <dbReference type="SAM" id="Phobius"/>
    </source>
</evidence>
<name>A0ABQ2VGS2_9PSEU</name>
<feature type="transmembrane region" description="Helical" evidence="1">
    <location>
        <begin position="33"/>
        <end position="54"/>
    </location>
</feature>
<evidence type="ECO:0000313" key="3">
    <source>
        <dbReference type="Proteomes" id="UP000649573"/>
    </source>
</evidence>